<dbReference type="EMBL" id="CP003940">
    <property type="protein sequence ID" value="AFZ46836.1"/>
    <property type="molecule type" value="Genomic_DNA"/>
</dbReference>
<feature type="region of interest" description="Disordered" evidence="1">
    <location>
        <begin position="1"/>
        <end position="56"/>
    </location>
</feature>
<name>K9YIQ6_CYASC</name>
<sequence>MAKSNPKKEKAERNKAYARQFRKKTTRFNSKFKRRDYNSSSSSNEQSNNTENKEQN</sequence>
<dbReference type="BioCyc" id="CSTA292563:G1353-871-MONOMER"/>
<dbReference type="AlphaFoldDB" id="K9YIQ6"/>
<dbReference type="HOGENOM" id="CLU_195269_0_0_3"/>
<dbReference type="KEGG" id="csn:Cyast_0864"/>
<organism evidence="2 3">
    <name type="scientific">Cyanobacterium stanieri (strain ATCC 29140 / PCC 7202)</name>
    <dbReference type="NCBI Taxonomy" id="292563"/>
    <lineage>
        <taxon>Bacteria</taxon>
        <taxon>Bacillati</taxon>
        <taxon>Cyanobacteriota</taxon>
        <taxon>Cyanophyceae</taxon>
        <taxon>Oscillatoriophycideae</taxon>
        <taxon>Chroococcales</taxon>
        <taxon>Geminocystaceae</taxon>
        <taxon>Cyanobacterium</taxon>
    </lineage>
</organism>
<feature type="compositionally biased region" description="Basic residues" evidence="1">
    <location>
        <begin position="20"/>
        <end position="34"/>
    </location>
</feature>
<dbReference type="Proteomes" id="UP000010483">
    <property type="component" value="Chromosome"/>
</dbReference>
<keyword evidence="3" id="KW-1185">Reference proteome</keyword>
<protein>
    <submittedName>
        <fullName evidence="2">Uncharacterized protein</fullName>
    </submittedName>
</protein>
<dbReference type="eggNOG" id="ENOG502ZTX7">
    <property type="taxonomic scope" value="Bacteria"/>
</dbReference>
<proteinExistence type="predicted"/>
<reference evidence="3" key="1">
    <citation type="journal article" date="2013" name="Proc. Natl. Acad. Sci. U.S.A.">
        <title>Improving the coverage of the cyanobacterial phylum using diversity-driven genome sequencing.</title>
        <authorList>
            <person name="Shih P.M."/>
            <person name="Wu D."/>
            <person name="Latifi A."/>
            <person name="Axen S.D."/>
            <person name="Fewer D.P."/>
            <person name="Talla E."/>
            <person name="Calteau A."/>
            <person name="Cai F."/>
            <person name="Tandeau de Marsac N."/>
            <person name="Rippka R."/>
            <person name="Herdman M."/>
            <person name="Sivonen K."/>
            <person name="Coursin T."/>
            <person name="Laurent T."/>
            <person name="Goodwin L."/>
            <person name="Nolan M."/>
            <person name="Davenport K.W."/>
            <person name="Han C.S."/>
            <person name="Rubin E.M."/>
            <person name="Eisen J.A."/>
            <person name="Woyke T."/>
            <person name="Gugger M."/>
            <person name="Kerfeld C.A."/>
        </authorList>
    </citation>
    <scope>NUCLEOTIDE SEQUENCE [LARGE SCALE GENOMIC DNA]</scope>
    <source>
        <strain evidence="3">ATCC 29140 / PCC 7202</strain>
    </source>
</reference>
<gene>
    <name evidence="2" type="ordered locus">Cyast_0864</name>
</gene>
<evidence type="ECO:0000313" key="2">
    <source>
        <dbReference type="EMBL" id="AFZ46836.1"/>
    </source>
</evidence>
<evidence type="ECO:0000313" key="3">
    <source>
        <dbReference type="Proteomes" id="UP000010483"/>
    </source>
</evidence>
<feature type="compositionally biased region" description="Low complexity" evidence="1">
    <location>
        <begin position="38"/>
        <end position="50"/>
    </location>
</feature>
<feature type="compositionally biased region" description="Basic and acidic residues" evidence="1">
    <location>
        <begin position="1"/>
        <end position="15"/>
    </location>
</feature>
<evidence type="ECO:0000256" key="1">
    <source>
        <dbReference type="SAM" id="MobiDB-lite"/>
    </source>
</evidence>
<accession>K9YIQ6</accession>